<organism evidence="9">
    <name type="scientific">Eustigmatophyceae sp. Mont 10/10-1w</name>
    <dbReference type="NCBI Taxonomy" id="2506145"/>
    <lineage>
        <taxon>Eukaryota</taxon>
        <taxon>Sar</taxon>
        <taxon>Stramenopiles</taxon>
        <taxon>Ochrophyta</taxon>
        <taxon>Eustigmatophyceae</taxon>
    </lineage>
</organism>
<evidence type="ECO:0000256" key="7">
    <source>
        <dbReference type="SAM" id="Phobius"/>
    </source>
</evidence>
<keyword evidence="9" id="KW-0934">Plastid</keyword>
<accession>A0A410D214</accession>
<dbReference type="InterPro" id="IPR007816">
    <property type="entry name" value="ResB-like_domain"/>
</dbReference>
<keyword evidence="5 6" id="KW-0472">Membrane</keyword>
<comment type="function">
    <text evidence="6">Required during biogenesis of c-type cytochromes (cytochrome c6 and cytochrome f) at the step of heme attachment.</text>
</comment>
<dbReference type="RefSeq" id="YP_009550784.1">
    <property type="nucleotide sequence ID" value="NC_040297.1"/>
</dbReference>
<feature type="domain" description="ResB-like" evidence="8">
    <location>
        <begin position="346"/>
        <end position="413"/>
    </location>
</feature>
<evidence type="ECO:0000256" key="6">
    <source>
        <dbReference type="HAMAP-Rule" id="MF_01392"/>
    </source>
</evidence>
<feature type="transmembrane region" description="Helical" evidence="7">
    <location>
        <begin position="58"/>
        <end position="85"/>
    </location>
</feature>
<protein>
    <recommendedName>
        <fullName evidence="6">Cytochrome c biogenesis protein CcsB</fullName>
    </recommendedName>
</protein>
<evidence type="ECO:0000256" key="4">
    <source>
        <dbReference type="ARBA" id="ARBA00022989"/>
    </source>
</evidence>
<evidence type="ECO:0000313" key="9">
    <source>
        <dbReference type="EMBL" id="QAA11717.1"/>
    </source>
</evidence>
<dbReference type="PANTHER" id="PTHR31566">
    <property type="entry name" value="CYTOCHROME C BIOGENESIS PROTEIN CCS1, CHLOROPLASTIC"/>
    <property type="match status" value="1"/>
</dbReference>
<reference evidence="9" key="1">
    <citation type="journal article" date="2019" name="Genome Biol. Evol.">
        <title>Plastid Genomes and Proteins Illuminate the Evolution of Eustigmatophyte Algae and Their Bacterial Endosymbionts.</title>
        <authorList>
            <person name="Sevcikova T."/>
            <person name="Yurchenko T."/>
            <person name="Fawley K.P."/>
            <person name="Amaral R."/>
            <person name="Strnad H."/>
            <person name="Santos L.M."/>
            <person name="Fawley M.W."/>
            <person name="Elias M."/>
        </authorList>
    </citation>
    <scope>NUCLEOTIDE SEQUENCE</scope>
</reference>
<sequence length="427" mass="49119">MNNFIRRISDLKTSIFLLTLLIFSSIIGSIVDQNNFSVTNNGQQNFIESYFSEVLNTISVFLGFSHVFSTSWFLILNLLIVISLLTCTSTQQLPSFDFCRSINFLKSFLENQKFDAKITTPKFVLSDIVSELLFKNYLVFQKSNSFFASKGLIARIGPFFVHLSLIFIFFGGFLSAVSGFTAQEFVPKGEITYLTNLPDSNLLDQLPSYPVRINDFWISHLPNQTIYQFYTNLSSLNPYGLETDVFTISVNHPFVEKSVLWYQTDWDVIGLKWQLNDLVYQIPVTRLSFGERKLWISWLPLYQPISPLFFETLRGELVLLSNFSNPNLYLEVGQTINLNSNFNFKFLDIISCTGLQVHYDPGNLLLCFGFVNLIISAFLSYLSYSRIWIINKTQNTLVGGLTNRAKINFETEFFKIFDKLFLTNSLN</sequence>
<dbReference type="AlphaFoldDB" id="A0A410D214"/>
<dbReference type="InterPro" id="IPR023494">
    <property type="entry name" value="Cyt_c_bgen_Ccs1/CcsB/ResB"/>
</dbReference>
<dbReference type="GeneID" id="38947865"/>
<feature type="transmembrane region" description="Helical" evidence="7">
    <location>
        <begin position="159"/>
        <end position="180"/>
    </location>
</feature>
<keyword evidence="4 6" id="KW-1133">Transmembrane helix</keyword>
<dbReference type="EMBL" id="MK281455">
    <property type="protein sequence ID" value="QAA11717.1"/>
    <property type="molecule type" value="Genomic_DNA"/>
</dbReference>
<feature type="domain" description="ResB-like" evidence="8">
    <location>
        <begin position="11"/>
        <end position="272"/>
    </location>
</feature>
<name>A0A410D214_9STRA</name>
<evidence type="ECO:0000256" key="1">
    <source>
        <dbReference type="ARBA" id="ARBA00004141"/>
    </source>
</evidence>
<keyword evidence="6" id="KW-0793">Thylakoid</keyword>
<comment type="similarity">
    <text evidence="6">Belongs to the Ccs1/CcsB family.</text>
</comment>
<evidence type="ECO:0000256" key="5">
    <source>
        <dbReference type="ARBA" id="ARBA00023136"/>
    </source>
</evidence>
<dbReference type="Pfam" id="PF05140">
    <property type="entry name" value="ResB"/>
    <property type="match status" value="2"/>
</dbReference>
<dbReference type="GO" id="GO:0017004">
    <property type="term" value="P:cytochrome complex assembly"/>
    <property type="evidence" value="ECO:0007669"/>
    <property type="project" value="UniProtKB-UniRule"/>
</dbReference>
<keyword evidence="3 6" id="KW-0201">Cytochrome c-type biogenesis</keyword>
<evidence type="ECO:0000259" key="8">
    <source>
        <dbReference type="Pfam" id="PF05140"/>
    </source>
</evidence>
<evidence type="ECO:0000256" key="3">
    <source>
        <dbReference type="ARBA" id="ARBA00022748"/>
    </source>
</evidence>
<dbReference type="GO" id="GO:0042651">
    <property type="term" value="C:thylakoid membrane"/>
    <property type="evidence" value="ECO:0007669"/>
    <property type="project" value="UniProtKB-UniRule"/>
</dbReference>
<geneLocation type="plastid" evidence="9"/>
<gene>
    <name evidence="6 9" type="primary">ccs1</name>
    <name evidence="6" type="synonym">ccsB</name>
</gene>
<keyword evidence="2 6" id="KW-0812">Transmembrane</keyword>
<comment type="subcellular location">
    <subcellularLocation>
        <location evidence="6">Cellular thylakoid membrane</location>
        <topology evidence="6">Multi-pass membrane protein</topology>
    </subcellularLocation>
    <subcellularLocation>
        <location evidence="1">Membrane</location>
        <topology evidence="1">Multi-pass membrane protein</topology>
    </subcellularLocation>
</comment>
<evidence type="ECO:0000256" key="2">
    <source>
        <dbReference type="ARBA" id="ARBA00022692"/>
    </source>
</evidence>
<feature type="transmembrane region" description="Helical" evidence="7">
    <location>
        <begin position="362"/>
        <end position="384"/>
    </location>
</feature>
<comment type="subunit">
    <text evidence="6">May interact with CcsA.</text>
</comment>
<dbReference type="PANTHER" id="PTHR31566:SF0">
    <property type="entry name" value="CYTOCHROME C BIOGENESIS PROTEIN CCS1, CHLOROPLASTIC"/>
    <property type="match status" value="1"/>
</dbReference>
<dbReference type="HAMAP" id="MF_01392">
    <property type="entry name" value="CytC_Ccs1"/>
    <property type="match status" value="1"/>
</dbReference>
<proteinExistence type="inferred from homology"/>